<dbReference type="EMBL" id="ML208438">
    <property type="protein sequence ID" value="TFK65406.1"/>
    <property type="molecule type" value="Genomic_DNA"/>
</dbReference>
<accession>A0ACD3AI78</accession>
<dbReference type="Proteomes" id="UP000308600">
    <property type="component" value="Unassembled WGS sequence"/>
</dbReference>
<reference evidence="1 2" key="1">
    <citation type="journal article" date="2019" name="Nat. Ecol. Evol.">
        <title>Megaphylogeny resolves global patterns of mushroom evolution.</title>
        <authorList>
            <person name="Varga T."/>
            <person name="Krizsan K."/>
            <person name="Foldi C."/>
            <person name="Dima B."/>
            <person name="Sanchez-Garcia M."/>
            <person name="Sanchez-Ramirez S."/>
            <person name="Szollosi G.J."/>
            <person name="Szarkandi J.G."/>
            <person name="Papp V."/>
            <person name="Albert L."/>
            <person name="Andreopoulos W."/>
            <person name="Angelini C."/>
            <person name="Antonin V."/>
            <person name="Barry K.W."/>
            <person name="Bougher N.L."/>
            <person name="Buchanan P."/>
            <person name="Buyck B."/>
            <person name="Bense V."/>
            <person name="Catcheside P."/>
            <person name="Chovatia M."/>
            <person name="Cooper J."/>
            <person name="Damon W."/>
            <person name="Desjardin D."/>
            <person name="Finy P."/>
            <person name="Geml J."/>
            <person name="Haridas S."/>
            <person name="Hughes K."/>
            <person name="Justo A."/>
            <person name="Karasinski D."/>
            <person name="Kautmanova I."/>
            <person name="Kiss B."/>
            <person name="Kocsube S."/>
            <person name="Kotiranta H."/>
            <person name="LaButti K.M."/>
            <person name="Lechner B.E."/>
            <person name="Liimatainen K."/>
            <person name="Lipzen A."/>
            <person name="Lukacs Z."/>
            <person name="Mihaltcheva S."/>
            <person name="Morgado L.N."/>
            <person name="Niskanen T."/>
            <person name="Noordeloos M.E."/>
            <person name="Ohm R.A."/>
            <person name="Ortiz-Santana B."/>
            <person name="Ovrebo C."/>
            <person name="Racz N."/>
            <person name="Riley R."/>
            <person name="Savchenko A."/>
            <person name="Shiryaev A."/>
            <person name="Soop K."/>
            <person name="Spirin V."/>
            <person name="Szebenyi C."/>
            <person name="Tomsovsky M."/>
            <person name="Tulloss R.E."/>
            <person name="Uehling J."/>
            <person name="Grigoriev I.V."/>
            <person name="Vagvolgyi C."/>
            <person name="Papp T."/>
            <person name="Martin F.M."/>
            <person name="Miettinen O."/>
            <person name="Hibbett D.S."/>
            <person name="Nagy L.G."/>
        </authorList>
    </citation>
    <scope>NUCLEOTIDE SEQUENCE [LARGE SCALE GENOMIC DNA]</scope>
    <source>
        <strain evidence="1 2">NL-1719</strain>
    </source>
</reference>
<evidence type="ECO:0000313" key="1">
    <source>
        <dbReference type="EMBL" id="TFK65406.1"/>
    </source>
</evidence>
<protein>
    <submittedName>
        <fullName evidence="1">Uncharacterized protein</fullName>
    </submittedName>
</protein>
<proteinExistence type="predicted"/>
<gene>
    <name evidence="1" type="ORF">BDN72DRAFT_860667</name>
</gene>
<evidence type="ECO:0000313" key="2">
    <source>
        <dbReference type="Proteomes" id="UP000308600"/>
    </source>
</evidence>
<name>A0ACD3AI78_9AGAR</name>
<organism evidence="1 2">
    <name type="scientific">Pluteus cervinus</name>
    <dbReference type="NCBI Taxonomy" id="181527"/>
    <lineage>
        <taxon>Eukaryota</taxon>
        <taxon>Fungi</taxon>
        <taxon>Dikarya</taxon>
        <taxon>Basidiomycota</taxon>
        <taxon>Agaricomycotina</taxon>
        <taxon>Agaricomycetes</taxon>
        <taxon>Agaricomycetidae</taxon>
        <taxon>Agaricales</taxon>
        <taxon>Pluteineae</taxon>
        <taxon>Pluteaceae</taxon>
        <taxon>Pluteus</taxon>
    </lineage>
</organism>
<keyword evidence="2" id="KW-1185">Reference proteome</keyword>
<sequence length="1562" mass="171293">MSIAHALAVADALRHKVADAASDPRNLATTPEEIIEGRAAQQKTHLSDKDPNIKNTVDNWPALYSKDWTLLGDCLPDSSFAGLVPFATLSQDHEVISFQLVALALDGTLTHMTSDQLTPQSKWEPLNFVGDSSLPQFTKIAYWNNTAVGFDDASKTWDITIKFDELQTRPKSILSRNLQRATKDSVLEWKRWIEADGVVNIGVASPGVVLDMHLLTRTLKTRYLDVQSVIYPVVENISAFCATHEFYLDNVYQDSQDFMNASSQEQQDMALQDAQSFVTHAKTWAKIVSESVLSAQLQILRDKLKQLEATLDSEEQQMSTLKAELWAATCGALLGLAIIVVGMLTGNLAVLFGGGILMAGGIVVAAVIGRQISELAADISATNSQIDAVTTAITEMSDIVSLFTDLDSLYGTLNEFWGGLNNDASRIGVMDNATATEIGFNMLGDPSSIQASMAMTTDMGEACDTYLSILNRQGVVIPSSFEVAKVTSTAGIPLSGHALGPVFSIAQDALRRRDFDGYQSVIKYATLLHTNAAVEKALATAGSGLWFDVPQLRGASNVWLEDEHNFLAGSRLSDQPRTGFEDELQPLIDDANALDYDLSQIKPAIVGSLNNIVTMSGVLVDWIQQFPEAPTDPDDIAKLEQYQQDATRACKSAMDQAASANNTFVNFNQKATALQQDAEAEVNTLNDAIAAKNAYWDSELANVPGVHFDYPVRTIGDVIEDEVRINFKRNQDINPLKDEISQLKDLESSGASFNGHVGTWGDMAQTISGNLGTVHNALLKVWGQLYEDPILYSSIIHGEWATVAQDAKDVLAILNNSTSKLELWSIPRDRLLATTAPTALTTPTADSGLVQAILPSTTLSDCLSTQSDAVVAFFNSLNALLQLPSSKGIVGSWDATQTKPQTFYNVAISLRNDCVHPITTEYQAIVQLQHLAVLLDFRASQVLAGKLPLKSLFQSTLASVKPVLKVSQTTYESLKDTGRDLGAVLDVVSANISALDNQLAGLKDNVDELEQQEREEVIFNVANCIAVAFPAPALLASFGMIGSVTATVLLAVQLGSGADVTASNIRTVLETLSSSDLAKVIQSLKVARSTLTDGLDGLKKIQLLFRSVLTGVGKVNNAVDEMKTSLGSVKRLGSDLVFMQGDVEGIKVAWAKIRDDAQDWLDAVDGQNLAFRLFVGQHIGLNRKQSREKWTGLKASDREFIDFSPSAPPVIEQEDNVERVTQTILYEAPQYFVERRVQGADLLRRYVFSKARELQLRMLRVGRPLACVKELEQINEDRRQSRHPAFGSKLPINLGNEPISDLHAHRYLIRGPRILTGISMTHENGRLSVSPNPDALTSQRRYLQARTSPRPRLAHQFQSPIFRLPPNLEIGDADQGPLSSTSTNLPAAQRTPSPGPSNRSPRSNATSKETHVDPRPIIHRYQSRYKQETQFSLPRELLLASPLQLQAPLQIPAGGETSVQSEVLARENLLVPAARLPKDDLEEFLETRCQRPLRHLYPFLRLYGCRSMDDIRLIAQWPLAFIKQVITEVKRVVPISQRQKVEMLDWDILAYSISRVGTELGS</sequence>